<evidence type="ECO:0000313" key="3">
    <source>
        <dbReference type="EMBL" id="AYE39103.1"/>
    </source>
</evidence>
<evidence type="ECO:0000256" key="1">
    <source>
        <dbReference type="SAM" id="MobiDB-lite"/>
    </source>
</evidence>
<protein>
    <submittedName>
        <fullName evidence="3">BspA family leucine-rich repeat surface protein</fullName>
    </submittedName>
</protein>
<dbReference type="InterPro" id="IPR032675">
    <property type="entry name" value="LRR_dom_sf"/>
</dbReference>
<dbReference type="Pfam" id="PF03217">
    <property type="entry name" value="SlpA"/>
    <property type="match status" value="1"/>
</dbReference>
<reference evidence="4" key="1">
    <citation type="submission" date="2018-08" db="EMBL/GenBank/DDBJ databases">
        <title>Genome of Lactobacillus sp. HBUAS52074.</title>
        <authorList>
            <person name="Guo Z."/>
            <person name="Zhang Z.D."/>
        </authorList>
    </citation>
    <scope>NUCLEOTIDE SEQUENCE [LARGE SCALE GENOMIC DNA]</scope>
    <source>
        <strain evidence="4">HBUAS52074</strain>
    </source>
</reference>
<organism evidence="3 4">
    <name type="scientific">Companilactobacillus zhachilii</name>
    <dbReference type="NCBI Taxonomy" id="2304606"/>
    <lineage>
        <taxon>Bacteria</taxon>
        <taxon>Bacillati</taxon>
        <taxon>Bacillota</taxon>
        <taxon>Bacilli</taxon>
        <taxon>Lactobacillales</taxon>
        <taxon>Lactobacillaceae</taxon>
        <taxon>Companilactobacillus</taxon>
    </lineage>
</organism>
<dbReference type="RefSeq" id="WP_120143350.1">
    <property type="nucleotide sequence ID" value="NZ_CP031933.2"/>
</dbReference>
<evidence type="ECO:0000313" key="4">
    <source>
        <dbReference type="Proteomes" id="UP000267208"/>
    </source>
</evidence>
<evidence type="ECO:0000259" key="2">
    <source>
        <dbReference type="Pfam" id="PF03217"/>
    </source>
</evidence>
<proteinExistence type="predicted"/>
<dbReference type="NCBIfam" id="TIGR02167">
    <property type="entry name" value="Liste_lipo_26"/>
    <property type="match status" value="3"/>
</dbReference>
<dbReference type="SUPFAM" id="SSF52047">
    <property type="entry name" value="RNI-like"/>
    <property type="match status" value="1"/>
</dbReference>
<dbReference type="OrthoDB" id="5847479at2"/>
<dbReference type="Pfam" id="PF03382">
    <property type="entry name" value="DUF285"/>
    <property type="match status" value="1"/>
</dbReference>
<feature type="domain" description="S-layer protein C-terminal" evidence="2">
    <location>
        <begin position="379"/>
        <end position="429"/>
    </location>
</feature>
<dbReference type="AlphaFoldDB" id="A0A386PWN2"/>
<dbReference type="InterPro" id="IPR011889">
    <property type="entry name" value="Liste_lipo_26"/>
</dbReference>
<accession>A0A386PWN2</accession>
<gene>
    <name evidence="3" type="ORF">D1B17_10875</name>
</gene>
<name>A0A386PWN2_9LACO</name>
<dbReference type="KEGG" id="lzh:D1B17_10875"/>
<feature type="region of interest" description="Disordered" evidence="1">
    <location>
        <begin position="266"/>
        <end position="294"/>
    </location>
</feature>
<dbReference type="InterPro" id="IPR005046">
    <property type="entry name" value="DUF285"/>
</dbReference>
<dbReference type="Proteomes" id="UP000267208">
    <property type="component" value="Chromosome"/>
</dbReference>
<feature type="compositionally biased region" description="Basic and acidic residues" evidence="1">
    <location>
        <begin position="272"/>
        <end position="284"/>
    </location>
</feature>
<dbReference type="Gene3D" id="3.80.10.10">
    <property type="entry name" value="Ribonuclease Inhibitor"/>
    <property type="match status" value="1"/>
</dbReference>
<sequence length="439" mass="49268">MDTSNVTNMSQMFLNCRSLKKLDLSSFNTNSVQDMSQMFGGCSDLRMLNITNFDTSKVTNMNGMFAGCETLEELDLSNFDTKNVQSMDNMFQATDALKSLKLGDKFVVPENKEKDLKLVDRTWIDVGTGTTKNPKPTNKIGISSDELLKHHDKGNWVVKPEKEYLGNFRIMVANNLHKDIVVTVPDNIRPEYVGSVFEVDVPKITGYTADKKTLTITAIDEGLISNDEITYTKVETKPAVKSVPTQTTVKPSNSLRLAEDIIKPKSVATAEPKTESKIEPETPAKPEVSVDSEPDVQAEQGKVSKFMNYISVHSDIKEAKTYSMDGQLNEGNTLRRSYSWFSDKELKLGNQKYYHVLGDSWVKAEDVYIYREAQNLVKTSSDVVMTNLYNSRAELLTNRGLSAGSTWQTSKEVMLNNHKYYQITANEFVDSDNVEVVNG</sequence>
<dbReference type="InterPro" id="IPR024968">
    <property type="entry name" value="SlpA_C_lactobacillus"/>
</dbReference>
<dbReference type="EMBL" id="CP031933">
    <property type="protein sequence ID" value="AYE39103.1"/>
    <property type="molecule type" value="Genomic_DNA"/>
</dbReference>
<keyword evidence="4" id="KW-1185">Reference proteome</keyword>